<evidence type="ECO:0000313" key="5">
    <source>
        <dbReference type="EMBL" id="CAF3808734.1"/>
    </source>
</evidence>
<evidence type="ECO:0000256" key="1">
    <source>
        <dbReference type="ARBA" id="ARBA00005771"/>
    </source>
</evidence>
<dbReference type="EMBL" id="CAJNOK010007649">
    <property type="protein sequence ID" value="CAF1040530.1"/>
    <property type="molecule type" value="Genomic_DNA"/>
</dbReference>
<gene>
    <name evidence="4" type="ORF">OVA965_LOCUS16462</name>
    <name evidence="5" type="ORF">TMI583_LOCUS16472</name>
</gene>
<comment type="caution">
    <text evidence="5">The sequence shown here is derived from an EMBL/GenBank/DDBJ whole genome shotgun (WGS) entry which is preliminary data.</text>
</comment>
<dbReference type="GO" id="GO:0008146">
    <property type="term" value="F:sulfotransferase activity"/>
    <property type="evidence" value="ECO:0007669"/>
    <property type="project" value="InterPro"/>
</dbReference>
<dbReference type="EMBL" id="CAJOBA010007661">
    <property type="protein sequence ID" value="CAF3808734.1"/>
    <property type="molecule type" value="Genomic_DNA"/>
</dbReference>
<dbReference type="InterPro" id="IPR027417">
    <property type="entry name" value="P-loop_NTPase"/>
</dbReference>
<protein>
    <recommendedName>
        <fullName evidence="3">Sulfotransferase domain-containing protein</fullName>
    </recommendedName>
</protein>
<sequence>MSSANPTSVGDNKLNSHVVDAARNYSQVTQSRCVASIHSHSKEETQEEYRAVLTDLPERTIKHFSDPSQHMDSSVWDDFIYREGDIIIGAWAKTGTTWTSQILTQLVFKGVQPQANIHSIVPWLELQKGMAFGGEVLGYLDKLDHVRVIKTHLPLNAIPYSPKARYVYVARNGMDAALSKWNHHNSLVAAAREKFLVGPPVSFDVFWQGFCTSTDLPGSIRKLAAFCNLEVADEQTFQTIVDHCTFEYMKKHEDLFTPPVVPVGSFIHQGKTGRWATELSAEQKKEYDEVCKLKFPPDLVEWLNRPDEKRAVKTA</sequence>
<dbReference type="PANTHER" id="PTHR11783">
    <property type="entry name" value="SULFOTRANSFERASE SULT"/>
    <property type="match status" value="1"/>
</dbReference>
<feature type="domain" description="Sulfotransferase" evidence="3">
    <location>
        <begin position="84"/>
        <end position="218"/>
    </location>
</feature>
<proteinExistence type="inferred from homology"/>
<comment type="similarity">
    <text evidence="1">Belongs to the sulfotransferase 1 family.</text>
</comment>
<dbReference type="AlphaFoldDB" id="A0A8S2JGS4"/>
<keyword evidence="2" id="KW-0808">Transferase</keyword>
<name>A0A8S2JGS4_9BILA</name>
<dbReference type="Gene3D" id="3.40.50.300">
    <property type="entry name" value="P-loop containing nucleotide triphosphate hydrolases"/>
    <property type="match status" value="2"/>
</dbReference>
<evidence type="ECO:0000259" key="3">
    <source>
        <dbReference type="Pfam" id="PF00685"/>
    </source>
</evidence>
<evidence type="ECO:0000256" key="2">
    <source>
        <dbReference type="ARBA" id="ARBA00022679"/>
    </source>
</evidence>
<reference evidence="5" key="1">
    <citation type="submission" date="2021-02" db="EMBL/GenBank/DDBJ databases">
        <authorList>
            <person name="Nowell W R."/>
        </authorList>
    </citation>
    <scope>NUCLEOTIDE SEQUENCE</scope>
</reference>
<evidence type="ECO:0000313" key="6">
    <source>
        <dbReference type="Proteomes" id="UP000682733"/>
    </source>
</evidence>
<dbReference type="Proteomes" id="UP000677228">
    <property type="component" value="Unassembled WGS sequence"/>
</dbReference>
<dbReference type="InterPro" id="IPR000863">
    <property type="entry name" value="Sulfotransferase_dom"/>
</dbReference>
<dbReference type="Pfam" id="PF00685">
    <property type="entry name" value="Sulfotransfer_1"/>
    <property type="match status" value="1"/>
</dbReference>
<organism evidence="5 6">
    <name type="scientific">Didymodactylos carnosus</name>
    <dbReference type="NCBI Taxonomy" id="1234261"/>
    <lineage>
        <taxon>Eukaryota</taxon>
        <taxon>Metazoa</taxon>
        <taxon>Spiralia</taxon>
        <taxon>Gnathifera</taxon>
        <taxon>Rotifera</taxon>
        <taxon>Eurotatoria</taxon>
        <taxon>Bdelloidea</taxon>
        <taxon>Philodinida</taxon>
        <taxon>Philodinidae</taxon>
        <taxon>Didymodactylos</taxon>
    </lineage>
</organism>
<dbReference type="SUPFAM" id="SSF52540">
    <property type="entry name" value="P-loop containing nucleoside triphosphate hydrolases"/>
    <property type="match status" value="1"/>
</dbReference>
<dbReference type="Proteomes" id="UP000682733">
    <property type="component" value="Unassembled WGS sequence"/>
</dbReference>
<evidence type="ECO:0000313" key="4">
    <source>
        <dbReference type="EMBL" id="CAF1040530.1"/>
    </source>
</evidence>
<accession>A0A8S2JGS4</accession>